<accession>A0ABQ0IW84</accession>
<evidence type="ECO:0000313" key="2">
    <source>
        <dbReference type="Proteomes" id="UP000018209"/>
    </source>
</evidence>
<dbReference type="RefSeq" id="WP_007283041.1">
    <property type="nucleotide sequence ID" value="NZ_BASM01000016.1"/>
</dbReference>
<reference evidence="1 2" key="1">
    <citation type="submission" date="2013-08" db="EMBL/GenBank/DDBJ databases">
        <title>Gluconobacter thailandicus NBRC 3257 whole genome sequence.</title>
        <authorList>
            <person name="Matsutani M."/>
            <person name="Yakushi T."/>
            <person name="Matsushita K."/>
        </authorList>
    </citation>
    <scope>NUCLEOTIDE SEQUENCE [LARGE SCALE GENOMIC DNA]</scope>
    <source>
        <strain evidence="1 2">NBRC 3257</strain>
    </source>
</reference>
<evidence type="ECO:0000313" key="1">
    <source>
        <dbReference type="EMBL" id="GAD26460.1"/>
    </source>
</evidence>
<sequence>MTLSDNQYPATLVDGDVMAVCYRAIETALQTVMPADGKFRYVPLTPRPSDTQWRAFTGKMPVVGIGWQGWHAGKLPGATFRGPLVFSVAILTAHRQPEHLYVGDGKLAGAFGVTAAAIGVLNGLTVSGAGTAYVMSASSAELAQFLEEGQSSVLLTVQFENVALELERITPQLDDFKTLSSEIVDSPSGEPT</sequence>
<name>A0ABQ0IW84_GLUTH</name>
<protein>
    <recommendedName>
        <fullName evidence="3">Phage protein</fullName>
    </recommendedName>
</protein>
<keyword evidence="2" id="KW-1185">Reference proteome</keyword>
<evidence type="ECO:0008006" key="3">
    <source>
        <dbReference type="Google" id="ProtNLM"/>
    </source>
</evidence>
<organism evidence="1 2">
    <name type="scientific">Gluconobacter thailandicus NBRC 3257</name>
    <dbReference type="NCBI Taxonomy" id="1381097"/>
    <lineage>
        <taxon>Bacteria</taxon>
        <taxon>Pseudomonadati</taxon>
        <taxon>Pseudomonadota</taxon>
        <taxon>Alphaproteobacteria</taxon>
        <taxon>Acetobacterales</taxon>
        <taxon>Acetobacteraceae</taxon>
        <taxon>Gluconobacter</taxon>
    </lineage>
</organism>
<dbReference type="Proteomes" id="UP000018209">
    <property type="component" value="Unassembled WGS sequence"/>
</dbReference>
<comment type="caution">
    <text evidence="1">The sequence shown here is derived from an EMBL/GenBank/DDBJ whole genome shotgun (WGS) entry which is preliminary data.</text>
</comment>
<gene>
    <name evidence="1" type="ORF">NBRC3257_1459</name>
</gene>
<dbReference type="EMBL" id="BASM01000016">
    <property type="protein sequence ID" value="GAD26460.1"/>
    <property type="molecule type" value="Genomic_DNA"/>
</dbReference>
<proteinExistence type="predicted"/>